<protein>
    <recommendedName>
        <fullName evidence="5">Tyr recombinase domain-containing protein</fullName>
    </recommendedName>
</protein>
<evidence type="ECO:0000256" key="4">
    <source>
        <dbReference type="ARBA" id="ARBA00023172"/>
    </source>
</evidence>
<evidence type="ECO:0000256" key="3">
    <source>
        <dbReference type="ARBA" id="ARBA00023125"/>
    </source>
</evidence>
<dbReference type="PROSITE" id="PS51898">
    <property type="entry name" value="TYR_RECOMBINASE"/>
    <property type="match status" value="1"/>
</dbReference>
<dbReference type="Gene3D" id="1.10.150.130">
    <property type="match status" value="1"/>
</dbReference>
<dbReference type="Pfam" id="PF00589">
    <property type="entry name" value="Phage_integrase"/>
    <property type="match status" value="1"/>
</dbReference>
<dbReference type="Gene3D" id="1.10.443.10">
    <property type="entry name" value="Intergrase catalytic core"/>
    <property type="match status" value="1"/>
</dbReference>
<dbReference type="EMBL" id="QETF01000002">
    <property type="protein sequence ID" value="PWG18061.1"/>
    <property type="molecule type" value="Genomic_DNA"/>
</dbReference>
<evidence type="ECO:0000313" key="7">
    <source>
        <dbReference type="Proteomes" id="UP000245293"/>
    </source>
</evidence>
<sequence>MKLTKTSVGKIEPQPGKQLLIWDSELRGFGIRVSPGGSKTYIMQRRIGRTTRRLTIGRADDISAEAARRRALSLAAKFAEGIDPVAEERKLRARAKTLKEAFDDYKAAPAKKGGSKGNTKKPQTIRDIDKAMRRFSDWLNKPVSEITGRMVKDRHAKLAATSPAQANLAMRYLRAALNHVIADCDDDDEPVLKSNPVDRLSRLNQWAEVKRAERCIPQDRIGDWVNAVQTSLGGIRCDNEARDALLFILLTGARVGEVLGNAKDGYPPLRWADIDLRNNVVTFRQTKNGTDHELPLSSQLVNLLVERKKIADEDFVFANRQGEMPTDLRAALNRIEVATGLHITAHDLRRTFATTASRIDISAFKLKRLTNHANGGDVTAGYVQVTTEDLRDAMQRISDYLLSSARTGDVVQLSEARA</sequence>
<dbReference type="GO" id="GO:0006310">
    <property type="term" value="P:DNA recombination"/>
    <property type="evidence" value="ECO:0007669"/>
    <property type="project" value="UniProtKB-KW"/>
</dbReference>
<dbReference type="GO" id="GO:0015074">
    <property type="term" value="P:DNA integration"/>
    <property type="evidence" value="ECO:0007669"/>
    <property type="project" value="UniProtKB-KW"/>
</dbReference>
<organism evidence="6 7">
    <name type="scientific">Salibaculum griseiflavum</name>
    <dbReference type="NCBI Taxonomy" id="1914409"/>
    <lineage>
        <taxon>Bacteria</taxon>
        <taxon>Pseudomonadati</taxon>
        <taxon>Pseudomonadota</taxon>
        <taxon>Alphaproteobacteria</taxon>
        <taxon>Rhodobacterales</taxon>
        <taxon>Roseobacteraceae</taxon>
        <taxon>Salibaculum</taxon>
    </lineage>
</organism>
<reference evidence="7" key="1">
    <citation type="submission" date="2018-05" db="EMBL/GenBank/DDBJ databases">
        <authorList>
            <person name="Du Z."/>
            <person name="Wang X."/>
        </authorList>
    </citation>
    <scope>NUCLEOTIDE SEQUENCE [LARGE SCALE GENOMIC DNA]</scope>
    <source>
        <strain evidence="7">WDS4C29</strain>
    </source>
</reference>
<dbReference type="InterPro" id="IPR013762">
    <property type="entry name" value="Integrase-like_cat_sf"/>
</dbReference>
<proteinExistence type="inferred from homology"/>
<evidence type="ECO:0000256" key="1">
    <source>
        <dbReference type="ARBA" id="ARBA00008857"/>
    </source>
</evidence>
<dbReference type="RefSeq" id="WP_109386071.1">
    <property type="nucleotide sequence ID" value="NZ_QETF01000002.1"/>
</dbReference>
<dbReference type="Pfam" id="PF13356">
    <property type="entry name" value="Arm-DNA-bind_3"/>
    <property type="match status" value="1"/>
</dbReference>
<evidence type="ECO:0000259" key="5">
    <source>
        <dbReference type="PROSITE" id="PS51898"/>
    </source>
</evidence>
<dbReference type="InterPro" id="IPR002104">
    <property type="entry name" value="Integrase_catalytic"/>
</dbReference>
<dbReference type="InterPro" id="IPR011010">
    <property type="entry name" value="DNA_brk_join_enz"/>
</dbReference>
<dbReference type="PANTHER" id="PTHR30629">
    <property type="entry name" value="PROPHAGE INTEGRASE"/>
    <property type="match status" value="1"/>
</dbReference>
<keyword evidence="3" id="KW-0238">DNA-binding</keyword>
<dbReference type="InterPro" id="IPR010998">
    <property type="entry name" value="Integrase_recombinase_N"/>
</dbReference>
<dbReference type="AlphaFoldDB" id="A0A2V1P6D1"/>
<dbReference type="InterPro" id="IPR038488">
    <property type="entry name" value="Integrase_DNA-bd_sf"/>
</dbReference>
<keyword evidence="4" id="KW-0233">DNA recombination</keyword>
<comment type="similarity">
    <text evidence="1">Belongs to the 'phage' integrase family.</text>
</comment>
<comment type="caution">
    <text evidence="6">The sequence shown here is derived from an EMBL/GenBank/DDBJ whole genome shotgun (WGS) entry which is preliminary data.</text>
</comment>
<keyword evidence="2" id="KW-0229">DNA integration</keyword>
<keyword evidence="7" id="KW-1185">Reference proteome</keyword>
<feature type="domain" description="Tyr recombinase" evidence="5">
    <location>
        <begin position="220"/>
        <end position="395"/>
    </location>
</feature>
<dbReference type="SUPFAM" id="SSF56349">
    <property type="entry name" value="DNA breaking-rejoining enzymes"/>
    <property type="match status" value="1"/>
</dbReference>
<gene>
    <name evidence="6" type="ORF">DFK10_01990</name>
</gene>
<dbReference type="PANTHER" id="PTHR30629:SF2">
    <property type="entry name" value="PROPHAGE INTEGRASE INTS-RELATED"/>
    <property type="match status" value="1"/>
</dbReference>
<evidence type="ECO:0000313" key="6">
    <source>
        <dbReference type="EMBL" id="PWG18061.1"/>
    </source>
</evidence>
<dbReference type="OrthoDB" id="6388170at2"/>
<dbReference type="InterPro" id="IPR050808">
    <property type="entry name" value="Phage_Integrase"/>
</dbReference>
<dbReference type="Gene3D" id="3.30.160.390">
    <property type="entry name" value="Integrase, DNA-binding domain"/>
    <property type="match status" value="1"/>
</dbReference>
<evidence type="ECO:0000256" key="2">
    <source>
        <dbReference type="ARBA" id="ARBA00022908"/>
    </source>
</evidence>
<dbReference type="GO" id="GO:0003677">
    <property type="term" value="F:DNA binding"/>
    <property type="evidence" value="ECO:0007669"/>
    <property type="project" value="UniProtKB-KW"/>
</dbReference>
<dbReference type="Proteomes" id="UP000245293">
    <property type="component" value="Unassembled WGS sequence"/>
</dbReference>
<name>A0A2V1P6D1_9RHOB</name>
<dbReference type="InterPro" id="IPR025166">
    <property type="entry name" value="Integrase_DNA_bind_dom"/>
</dbReference>
<accession>A0A2V1P6D1</accession>